<sequence>MESHTSATYKPGDSPYEVNEAYRPASRGSSASALNTANPSYEDHDLDANDGGGYSSVNTGSPQGIGGVTQTKPELSLDHDLYTAVDDPSIPVSSPASSVQDDEYAVVSKPRKTKTKPAFQPDANKAGPTPGGDVYAQVDKSAKRTVADTGDGNYAVVQKPKPGLKSKPTCAVKPNPRDTSGSPKRSGGDGEYNVLRFQGHNSDTPASPDTEQIYSHITSE</sequence>
<accession>A0ABD0JCR6</accession>
<proteinExistence type="predicted"/>
<feature type="compositionally biased region" description="Polar residues" evidence="1">
    <location>
        <begin position="199"/>
        <end position="220"/>
    </location>
</feature>
<organism evidence="2 3">
    <name type="scientific">Batillaria attramentaria</name>
    <dbReference type="NCBI Taxonomy" id="370345"/>
    <lineage>
        <taxon>Eukaryota</taxon>
        <taxon>Metazoa</taxon>
        <taxon>Spiralia</taxon>
        <taxon>Lophotrochozoa</taxon>
        <taxon>Mollusca</taxon>
        <taxon>Gastropoda</taxon>
        <taxon>Caenogastropoda</taxon>
        <taxon>Sorbeoconcha</taxon>
        <taxon>Cerithioidea</taxon>
        <taxon>Batillariidae</taxon>
        <taxon>Batillaria</taxon>
    </lineage>
</organism>
<gene>
    <name evidence="2" type="ORF">BaRGS_00036283</name>
</gene>
<feature type="compositionally biased region" description="Polar residues" evidence="1">
    <location>
        <begin position="27"/>
        <end position="39"/>
    </location>
</feature>
<evidence type="ECO:0000313" key="2">
    <source>
        <dbReference type="EMBL" id="KAK7469701.1"/>
    </source>
</evidence>
<feature type="region of interest" description="Disordered" evidence="1">
    <location>
        <begin position="1"/>
        <end position="74"/>
    </location>
</feature>
<evidence type="ECO:0000313" key="3">
    <source>
        <dbReference type="Proteomes" id="UP001519460"/>
    </source>
</evidence>
<comment type="caution">
    <text evidence="2">The sequence shown here is derived from an EMBL/GenBank/DDBJ whole genome shotgun (WGS) entry which is preliminary data.</text>
</comment>
<keyword evidence="3" id="KW-1185">Reference proteome</keyword>
<protein>
    <submittedName>
        <fullName evidence="2">Uncharacterized protein</fullName>
    </submittedName>
</protein>
<evidence type="ECO:0000256" key="1">
    <source>
        <dbReference type="SAM" id="MobiDB-lite"/>
    </source>
</evidence>
<name>A0ABD0JCR6_9CAEN</name>
<feature type="compositionally biased region" description="Polar residues" evidence="1">
    <location>
        <begin position="55"/>
        <end position="73"/>
    </location>
</feature>
<feature type="compositionally biased region" description="Low complexity" evidence="1">
    <location>
        <begin position="86"/>
        <end position="99"/>
    </location>
</feature>
<feature type="region of interest" description="Disordered" evidence="1">
    <location>
        <begin position="86"/>
        <end position="220"/>
    </location>
</feature>
<reference evidence="2 3" key="1">
    <citation type="journal article" date="2023" name="Sci. Data">
        <title>Genome assembly of the Korean intertidal mud-creeper Batillaria attramentaria.</title>
        <authorList>
            <person name="Patra A.K."/>
            <person name="Ho P.T."/>
            <person name="Jun S."/>
            <person name="Lee S.J."/>
            <person name="Kim Y."/>
            <person name="Won Y.J."/>
        </authorList>
    </citation>
    <scope>NUCLEOTIDE SEQUENCE [LARGE SCALE GENOMIC DNA]</scope>
    <source>
        <strain evidence="2">Wonlab-2016</strain>
    </source>
</reference>
<dbReference type="AlphaFoldDB" id="A0ABD0JCR6"/>
<dbReference type="Proteomes" id="UP001519460">
    <property type="component" value="Unassembled WGS sequence"/>
</dbReference>
<dbReference type="EMBL" id="JACVVK020000507">
    <property type="protein sequence ID" value="KAK7469701.1"/>
    <property type="molecule type" value="Genomic_DNA"/>
</dbReference>